<sequence>MGLGGGFLLTIYNKTTGEVWSLNSREVAPAAATEDMFHSDPTLSQRGGLSVAVPGELLGYWYLYQKFGGNLPWKDLIQPTIDLCKSGVKVSSYIANTLRNNKNALYSDPVLRDIFIDPTTNETYLEGQYIKRLRLARTLEVIAEEGGYALHNGSLTEGFVKDIRDNNGIITVEDMNNYTPEWQEPVHIKFSGNESLYSSPLPGSGVILAFILNILNNFIDVNEPNSVTTYQRIIESFKFGYGRRTELGDAKFAQVDELVANLTSKSYAEYIRQYIFDNQTFQDPSYYGANTTLVEDYGTAHISVLAPNGDAVAITSTINFIFGAKFASNSTGIILNNEMDDFSSPNITSGYDIPPSPANYIVPGKRPLSSMCPTIILNENKDVLMIAGAAGGTKITTAIALVIVKHLWLGMDIQSAMDDKRIHHQLFPMQITFEGNYATEDVEIVEGLHKIGHNYTIQRTDGFAAVTSISRYNTNGHVRGSFDRRRPGTVSYLY</sequence>
<feature type="binding site" evidence="3">
    <location>
        <begin position="317"/>
        <end position="319"/>
    </location>
    <ligand>
        <name>L-glutamate</name>
        <dbReference type="ChEBI" id="CHEBI:29985"/>
    </ligand>
</feature>
<dbReference type="GO" id="GO:0005886">
    <property type="term" value="C:plasma membrane"/>
    <property type="evidence" value="ECO:0007669"/>
    <property type="project" value="TreeGrafter"/>
</dbReference>
<evidence type="ECO:0000256" key="1">
    <source>
        <dbReference type="ARBA" id="ARBA00084097"/>
    </source>
</evidence>
<feature type="binding site" evidence="3">
    <location>
        <begin position="369"/>
        <end position="370"/>
    </location>
    <ligand>
        <name>L-glutamate</name>
        <dbReference type="ChEBI" id="CHEBI:29985"/>
    </ligand>
</feature>
<dbReference type="PRINTS" id="PR01210">
    <property type="entry name" value="GGTRANSPTASE"/>
</dbReference>
<dbReference type="PANTHER" id="PTHR11686:SF72">
    <property type="entry name" value="GAMMA-GLUTAMYL TRANSPEPTIDASE, ISOFORM A"/>
    <property type="match status" value="1"/>
</dbReference>
<keyword evidence="5" id="KW-1185">Reference proteome</keyword>
<evidence type="ECO:0000313" key="4">
    <source>
        <dbReference type="EMBL" id="KAJ8927316.1"/>
    </source>
</evidence>
<evidence type="ECO:0000313" key="5">
    <source>
        <dbReference type="Proteomes" id="UP001162156"/>
    </source>
</evidence>
<proteinExistence type="predicted"/>
<name>A0AAV8WLH5_9CUCU</name>
<dbReference type="Pfam" id="PF01019">
    <property type="entry name" value="G_glu_transpept"/>
    <property type="match status" value="1"/>
</dbReference>
<dbReference type="SUPFAM" id="SSF56235">
    <property type="entry name" value="N-terminal nucleophile aminohydrolases (Ntn hydrolases)"/>
    <property type="match status" value="1"/>
</dbReference>
<keyword evidence="1" id="KW-0800">Toxin</keyword>
<dbReference type="GO" id="GO:0006751">
    <property type="term" value="P:glutathione catabolic process"/>
    <property type="evidence" value="ECO:0007669"/>
    <property type="project" value="InterPro"/>
</dbReference>
<dbReference type="Gene3D" id="3.60.20.40">
    <property type="match status" value="1"/>
</dbReference>
<reference evidence="4" key="1">
    <citation type="journal article" date="2023" name="Insect Mol. Biol.">
        <title>Genome sequencing provides insights into the evolution of gene families encoding plant cell wall-degrading enzymes in longhorned beetles.</title>
        <authorList>
            <person name="Shin N.R."/>
            <person name="Okamura Y."/>
            <person name="Kirsch R."/>
            <person name="Pauchet Y."/>
        </authorList>
    </citation>
    <scope>NUCLEOTIDE SEQUENCE</scope>
    <source>
        <strain evidence="4">RBIC_L_NR</strain>
    </source>
</reference>
<dbReference type="GO" id="GO:0036374">
    <property type="term" value="F:glutathione hydrolase activity"/>
    <property type="evidence" value="ECO:0007669"/>
    <property type="project" value="InterPro"/>
</dbReference>
<feature type="binding site" evidence="3">
    <location>
        <position position="392"/>
    </location>
    <ligand>
        <name>L-glutamate</name>
        <dbReference type="ChEBI" id="CHEBI:29985"/>
    </ligand>
</feature>
<evidence type="ECO:0000256" key="2">
    <source>
        <dbReference type="PIRSR" id="PIRSR600101-1"/>
    </source>
</evidence>
<dbReference type="EMBL" id="JANEYF010005690">
    <property type="protein sequence ID" value="KAJ8927316.1"/>
    <property type="molecule type" value="Genomic_DNA"/>
</dbReference>
<feature type="binding site" evidence="3">
    <location>
        <position position="25"/>
    </location>
    <ligand>
        <name>L-glutamate</name>
        <dbReference type="ChEBI" id="CHEBI:29985"/>
    </ligand>
</feature>
<dbReference type="InterPro" id="IPR043138">
    <property type="entry name" value="GGT_lsub"/>
</dbReference>
<evidence type="ECO:0000256" key="3">
    <source>
        <dbReference type="PIRSR" id="PIRSR600101-2"/>
    </source>
</evidence>
<protein>
    <submittedName>
        <fullName evidence="4">Uncharacterized protein</fullName>
    </submittedName>
</protein>
<keyword evidence="1" id="KW-1202">Platelet aggregation activating toxin</keyword>
<keyword evidence="1" id="KW-1199">Hemostasis impairing toxin</keyword>
<organism evidence="4 5">
    <name type="scientific">Rhamnusium bicolor</name>
    <dbReference type="NCBI Taxonomy" id="1586634"/>
    <lineage>
        <taxon>Eukaryota</taxon>
        <taxon>Metazoa</taxon>
        <taxon>Ecdysozoa</taxon>
        <taxon>Arthropoda</taxon>
        <taxon>Hexapoda</taxon>
        <taxon>Insecta</taxon>
        <taxon>Pterygota</taxon>
        <taxon>Neoptera</taxon>
        <taxon>Endopterygota</taxon>
        <taxon>Coleoptera</taxon>
        <taxon>Polyphaga</taxon>
        <taxon>Cucujiformia</taxon>
        <taxon>Chrysomeloidea</taxon>
        <taxon>Cerambycidae</taxon>
        <taxon>Lepturinae</taxon>
        <taxon>Rhagiini</taxon>
        <taxon>Rhamnusium</taxon>
    </lineage>
</organism>
<feature type="binding site" evidence="3">
    <location>
        <position position="341"/>
    </location>
    <ligand>
        <name>L-glutamate</name>
        <dbReference type="ChEBI" id="CHEBI:29985"/>
    </ligand>
</feature>
<gene>
    <name evidence="4" type="ORF">NQ314_020230</name>
</gene>
<dbReference type="PANTHER" id="PTHR11686">
    <property type="entry name" value="GAMMA GLUTAMYL TRANSPEPTIDASE"/>
    <property type="match status" value="1"/>
</dbReference>
<dbReference type="InterPro" id="IPR043137">
    <property type="entry name" value="GGT_ssub_C"/>
</dbReference>
<dbReference type="FunFam" id="1.10.246.130:FF:000001">
    <property type="entry name" value="Gamma-glutamyltransferase 5 isoform 1"/>
    <property type="match status" value="1"/>
</dbReference>
<dbReference type="InterPro" id="IPR000101">
    <property type="entry name" value="GGT_peptidase"/>
</dbReference>
<feature type="active site" description="Nucleophile" evidence="2">
    <location>
        <position position="299"/>
    </location>
</feature>
<accession>A0AAV8WLH5</accession>
<dbReference type="Proteomes" id="UP001162156">
    <property type="component" value="Unassembled WGS sequence"/>
</dbReference>
<dbReference type="InterPro" id="IPR029055">
    <property type="entry name" value="Ntn_hydrolases_N"/>
</dbReference>
<dbReference type="AlphaFoldDB" id="A0AAV8WLH5"/>
<comment type="caution">
    <text evidence="4">The sequence shown here is derived from an EMBL/GenBank/DDBJ whole genome shotgun (WGS) entry which is preliminary data.</text>
</comment>
<dbReference type="FunFam" id="3.60.20.40:FF:000001">
    <property type="entry name" value="Gamma-glutamyltranspeptidase 1"/>
    <property type="match status" value="1"/>
</dbReference>
<dbReference type="Gene3D" id="1.10.246.130">
    <property type="match status" value="1"/>
</dbReference>